<accession>A0A0S7BEL7</accession>
<dbReference type="EMBL" id="DF967972">
    <property type="protein sequence ID" value="GAP13392.1"/>
    <property type="molecule type" value="Genomic_DNA"/>
</dbReference>
<dbReference type="RefSeq" id="WP_075072730.1">
    <property type="nucleotide sequence ID" value="NZ_DF967972.1"/>
</dbReference>
<organism evidence="1">
    <name type="scientific">Longilinea arvoryzae</name>
    <dbReference type="NCBI Taxonomy" id="360412"/>
    <lineage>
        <taxon>Bacteria</taxon>
        <taxon>Bacillati</taxon>
        <taxon>Chloroflexota</taxon>
        <taxon>Anaerolineae</taxon>
        <taxon>Anaerolineales</taxon>
        <taxon>Anaerolineaceae</taxon>
        <taxon>Longilinea</taxon>
    </lineage>
</organism>
<name>A0A0S7BEL7_9CHLR</name>
<dbReference type="Proteomes" id="UP000055060">
    <property type="component" value="Unassembled WGS sequence"/>
</dbReference>
<evidence type="ECO:0008006" key="3">
    <source>
        <dbReference type="Google" id="ProtNLM"/>
    </source>
</evidence>
<evidence type="ECO:0000313" key="1">
    <source>
        <dbReference type="EMBL" id="GAP13392.1"/>
    </source>
</evidence>
<evidence type="ECO:0000313" key="2">
    <source>
        <dbReference type="Proteomes" id="UP000055060"/>
    </source>
</evidence>
<dbReference type="AlphaFoldDB" id="A0A0S7BEL7"/>
<keyword evidence="2" id="KW-1185">Reference proteome</keyword>
<sequence length="117" mass="13163">MNYSTRFWESIDQLVANAKVVIDRPAHTAHPRYPDFIYPLDYGYLEDTTSGDNGGIDVWRGSLSEQKATGVICTVDLTKRDSEIKILLGCTPAEMQVILQTHNTYTQAGVLIVREEE</sequence>
<protein>
    <recommendedName>
        <fullName evidence="3">Inorganic pyrophosphatase</fullName>
    </recommendedName>
</protein>
<dbReference type="SUPFAM" id="SSF50324">
    <property type="entry name" value="Inorganic pyrophosphatase"/>
    <property type="match status" value="1"/>
</dbReference>
<dbReference type="InterPro" id="IPR036649">
    <property type="entry name" value="Pyrophosphatase_sf"/>
</dbReference>
<dbReference type="GO" id="GO:0000287">
    <property type="term" value="F:magnesium ion binding"/>
    <property type="evidence" value="ECO:0007669"/>
    <property type="project" value="InterPro"/>
</dbReference>
<dbReference type="GO" id="GO:0004427">
    <property type="term" value="F:inorganic diphosphate phosphatase activity"/>
    <property type="evidence" value="ECO:0007669"/>
    <property type="project" value="InterPro"/>
</dbReference>
<dbReference type="GO" id="GO:0005737">
    <property type="term" value="C:cytoplasm"/>
    <property type="evidence" value="ECO:0007669"/>
    <property type="project" value="InterPro"/>
</dbReference>
<gene>
    <name evidence="1" type="ORF">LARV_01145</name>
</gene>
<dbReference type="STRING" id="360412.LARV_01145"/>
<reference evidence="1" key="1">
    <citation type="submission" date="2015-07" db="EMBL/GenBank/DDBJ databases">
        <title>Draft Genome Sequences of Anaerolinea thermolimosa IMO-1, Bellilinea caldifistulae GOMI-1, Leptolinea tardivitalis YMTK-2, Levilinea saccharolytica KIBI-1,Longilinea arvoryzae KOME-1, Previously Described as Members of the Anaerolineaceae (Chloroflexi).</title>
        <authorList>
            <person name="Sekiguchi Y."/>
            <person name="Ohashi A."/>
            <person name="Matsuura N."/>
            <person name="Tourlousse M.D."/>
        </authorList>
    </citation>
    <scope>NUCLEOTIDE SEQUENCE [LARGE SCALE GENOMIC DNA]</scope>
    <source>
        <strain evidence="1">KOME-1</strain>
    </source>
</reference>
<dbReference type="GO" id="GO:0006796">
    <property type="term" value="P:phosphate-containing compound metabolic process"/>
    <property type="evidence" value="ECO:0007669"/>
    <property type="project" value="InterPro"/>
</dbReference>
<dbReference type="OrthoDB" id="9798247at2"/>
<proteinExistence type="predicted"/>